<accession>A0A2G8SNW1</accession>
<dbReference type="Gene3D" id="3.40.50.720">
    <property type="entry name" value="NAD(P)-binding Rossmann-like Domain"/>
    <property type="match status" value="1"/>
</dbReference>
<protein>
    <submittedName>
        <fullName evidence="1">Uncharacterized protein</fullName>
    </submittedName>
</protein>
<dbReference type="STRING" id="1077348.A0A2G8SNW1"/>
<reference evidence="1 2" key="1">
    <citation type="journal article" date="2015" name="Sci. Rep.">
        <title>Chromosome-level genome map provides insights into diverse defense mechanisms in the medicinal fungus Ganoderma sinense.</title>
        <authorList>
            <person name="Zhu Y."/>
            <person name="Xu J."/>
            <person name="Sun C."/>
            <person name="Zhou S."/>
            <person name="Xu H."/>
            <person name="Nelson D.R."/>
            <person name="Qian J."/>
            <person name="Song J."/>
            <person name="Luo H."/>
            <person name="Xiang L."/>
            <person name="Li Y."/>
            <person name="Xu Z."/>
            <person name="Ji A."/>
            <person name="Wang L."/>
            <person name="Lu S."/>
            <person name="Hayward A."/>
            <person name="Sun W."/>
            <person name="Li X."/>
            <person name="Schwartz D.C."/>
            <person name="Wang Y."/>
            <person name="Chen S."/>
        </authorList>
    </citation>
    <scope>NUCLEOTIDE SEQUENCE [LARGE SCALE GENOMIC DNA]</scope>
    <source>
        <strain evidence="1 2">ZZ0214-1</strain>
    </source>
</reference>
<dbReference type="InterPro" id="IPR002347">
    <property type="entry name" value="SDR_fam"/>
</dbReference>
<evidence type="ECO:0000313" key="1">
    <source>
        <dbReference type="EMBL" id="PIL35442.1"/>
    </source>
</evidence>
<dbReference type="EMBL" id="AYKW01000003">
    <property type="protein sequence ID" value="PIL35442.1"/>
    <property type="molecule type" value="Genomic_DNA"/>
</dbReference>
<proteinExistence type="predicted"/>
<name>A0A2G8SNW1_9APHY</name>
<dbReference type="InterPro" id="IPR036291">
    <property type="entry name" value="NAD(P)-bd_dom_sf"/>
</dbReference>
<comment type="caution">
    <text evidence="1">The sequence shown here is derived from an EMBL/GenBank/DDBJ whole genome shotgun (WGS) entry which is preliminary data.</text>
</comment>
<dbReference type="SUPFAM" id="SSF51735">
    <property type="entry name" value="NAD(P)-binding Rossmann-fold domains"/>
    <property type="match status" value="1"/>
</dbReference>
<dbReference type="AlphaFoldDB" id="A0A2G8SNW1"/>
<dbReference type="Proteomes" id="UP000230002">
    <property type="component" value="Unassembled WGS sequence"/>
</dbReference>
<dbReference type="PANTHER" id="PTHR43431">
    <property type="entry name" value="OXIDOREDUCTASE, SHORT CHAIN DEHYDROGENASE/REDUCTASE FAMILY (AFU_ORTHOLOGUE AFUA_5G14000)"/>
    <property type="match status" value="1"/>
</dbReference>
<gene>
    <name evidence="1" type="ORF">GSI_02169</name>
</gene>
<dbReference type="PANTHER" id="PTHR43431:SF7">
    <property type="entry name" value="OXIDOREDUCTASE, SHORT CHAIN DEHYDROGENASE_REDUCTASE FAMILY (AFU_ORTHOLOGUE AFUA_5G14000)"/>
    <property type="match status" value="1"/>
</dbReference>
<dbReference type="OrthoDB" id="5399006at2759"/>
<evidence type="ECO:0000313" key="2">
    <source>
        <dbReference type="Proteomes" id="UP000230002"/>
    </source>
</evidence>
<dbReference type="Pfam" id="PF00106">
    <property type="entry name" value="adh_short"/>
    <property type="match status" value="1"/>
</dbReference>
<organism evidence="1 2">
    <name type="scientific">Ganoderma sinense ZZ0214-1</name>
    <dbReference type="NCBI Taxonomy" id="1077348"/>
    <lineage>
        <taxon>Eukaryota</taxon>
        <taxon>Fungi</taxon>
        <taxon>Dikarya</taxon>
        <taxon>Basidiomycota</taxon>
        <taxon>Agaricomycotina</taxon>
        <taxon>Agaricomycetes</taxon>
        <taxon>Polyporales</taxon>
        <taxon>Polyporaceae</taxon>
        <taxon>Ganoderma</taxon>
    </lineage>
</organism>
<sequence length="259" mass="28421">MSARPLLIVAGIGNGSGTGAATARLFAKKGYRVALIARNAEHLNRFAGEINSEGGEAAAFPIPDYSYKSTLSVFDTIFAHKWATEGPSDFRVGVWNTGAGVFKGFLDVTEEDITNSLHVNVTAAFAFSRRVILKFKENEIDERGKRGTLIFTGATAALRGNTWTSGFAPGKFGVRALSQSLAKEFGKENIHVAHAIIDGSIFTQQGVARRSEQDVEKYKNDLDSRLDADSIAKSYLYLAEQDRSAWTWELDLRPAHEKW</sequence>
<keyword evidence="2" id="KW-1185">Reference proteome</keyword>
<dbReference type="PRINTS" id="PR00081">
    <property type="entry name" value="GDHRDH"/>
</dbReference>